<feature type="transmembrane region" description="Helical" evidence="1">
    <location>
        <begin position="92"/>
        <end position="111"/>
    </location>
</feature>
<dbReference type="AlphaFoldDB" id="A0A9W8CWP9"/>
<feature type="transmembrane region" description="Helical" evidence="1">
    <location>
        <begin position="20"/>
        <end position="41"/>
    </location>
</feature>
<sequence length="125" mass="13412">MSLDSMGSSESVFRDSKINGVQSVTRVLMVLFVLVAWFAAWKVPRPEPSRERFALYTLKLSTLWAAACLAMLDPVLPITMSGNAKYGMGSPIATFTCVALAVLASLFELYCTCATPKAAPKADGA</sequence>
<keyword evidence="1" id="KW-0472">Membrane</keyword>
<evidence type="ECO:0000313" key="2">
    <source>
        <dbReference type="EMBL" id="KAJ1727579.1"/>
    </source>
</evidence>
<name>A0A9W8CWP9_9FUNG</name>
<keyword evidence="1" id="KW-1133">Transmembrane helix</keyword>
<dbReference type="Proteomes" id="UP001143981">
    <property type="component" value="Unassembled WGS sequence"/>
</dbReference>
<keyword evidence="1" id="KW-0812">Transmembrane</keyword>
<reference evidence="2" key="1">
    <citation type="submission" date="2022-07" db="EMBL/GenBank/DDBJ databases">
        <title>Phylogenomic reconstructions and comparative analyses of Kickxellomycotina fungi.</title>
        <authorList>
            <person name="Reynolds N.K."/>
            <person name="Stajich J.E."/>
            <person name="Barry K."/>
            <person name="Grigoriev I.V."/>
            <person name="Crous P."/>
            <person name="Smith M.E."/>
        </authorList>
    </citation>
    <scope>NUCLEOTIDE SEQUENCE</scope>
    <source>
        <strain evidence="2">BCRC 34381</strain>
    </source>
</reference>
<dbReference type="EMBL" id="JANBOI010001050">
    <property type="protein sequence ID" value="KAJ1727579.1"/>
    <property type="molecule type" value="Genomic_DNA"/>
</dbReference>
<protein>
    <submittedName>
        <fullName evidence="2">Uncharacterized protein</fullName>
    </submittedName>
</protein>
<accession>A0A9W8CWP9</accession>
<comment type="caution">
    <text evidence="2">The sequence shown here is derived from an EMBL/GenBank/DDBJ whole genome shotgun (WGS) entry which is preliminary data.</text>
</comment>
<gene>
    <name evidence="2" type="ORF">LPJ61_004497</name>
</gene>
<feature type="transmembrane region" description="Helical" evidence="1">
    <location>
        <begin position="53"/>
        <end position="72"/>
    </location>
</feature>
<proteinExistence type="predicted"/>
<organism evidence="2 3">
    <name type="scientific">Coemansia biformis</name>
    <dbReference type="NCBI Taxonomy" id="1286918"/>
    <lineage>
        <taxon>Eukaryota</taxon>
        <taxon>Fungi</taxon>
        <taxon>Fungi incertae sedis</taxon>
        <taxon>Zoopagomycota</taxon>
        <taxon>Kickxellomycotina</taxon>
        <taxon>Kickxellomycetes</taxon>
        <taxon>Kickxellales</taxon>
        <taxon>Kickxellaceae</taxon>
        <taxon>Coemansia</taxon>
    </lineage>
</organism>
<evidence type="ECO:0000256" key="1">
    <source>
        <dbReference type="SAM" id="Phobius"/>
    </source>
</evidence>
<keyword evidence="3" id="KW-1185">Reference proteome</keyword>
<evidence type="ECO:0000313" key="3">
    <source>
        <dbReference type="Proteomes" id="UP001143981"/>
    </source>
</evidence>